<feature type="compositionally biased region" description="Low complexity" evidence="1">
    <location>
        <begin position="257"/>
        <end position="279"/>
    </location>
</feature>
<evidence type="ECO:0000256" key="2">
    <source>
        <dbReference type="SAM" id="Phobius"/>
    </source>
</evidence>
<dbReference type="AlphaFoldDB" id="A0A562E5C0"/>
<keyword evidence="2" id="KW-1133">Transmembrane helix</keyword>
<protein>
    <submittedName>
        <fullName evidence="3">Uncharacterized protein</fullName>
    </submittedName>
</protein>
<organism evidence="3 4">
    <name type="scientific">Pseudoxanthomonas taiwanensis J19</name>
    <dbReference type="NCBI Taxonomy" id="935569"/>
    <lineage>
        <taxon>Bacteria</taxon>
        <taxon>Pseudomonadati</taxon>
        <taxon>Pseudomonadota</taxon>
        <taxon>Gammaproteobacteria</taxon>
        <taxon>Lysobacterales</taxon>
        <taxon>Lysobacteraceae</taxon>
        <taxon>Pseudoxanthomonas</taxon>
    </lineage>
</organism>
<dbReference type="RefSeq" id="WP_147208072.1">
    <property type="nucleotide sequence ID" value="NZ_VLJS01000009.1"/>
</dbReference>
<keyword evidence="2" id="KW-0472">Membrane</keyword>
<dbReference type="OrthoDB" id="6049234at2"/>
<reference evidence="3 4" key="1">
    <citation type="submission" date="2019-07" db="EMBL/GenBank/DDBJ databases">
        <title>Genome sequencing of lignin-degrading bacterial isolates.</title>
        <authorList>
            <person name="Gladden J."/>
        </authorList>
    </citation>
    <scope>NUCLEOTIDE SEQUENCE [LARGE SCALE GENOMIC DNA]</scope>
    <source>
        <strain evidence="3 4">J19</strain>
    </source>
</reference>
<sequence length="290" mass="31317">MTSDPDHATAAATIAIPDAAAETAPAGGAMGPAAPSAIDRLVRLLKREPVLVVSLVYALVSAMGMWSHYWFYRRLDFPILEYLQGADLFVIGLRRPDYFLVVLAVLAFVRVSLVPVRWAARNPERARALAARHPWIRWVFLFPDDRKRWLVSGLSFETQLVLFGLVLSLQYLLVWSVLNANRVVEGRSDLPQVRLTLAGADAPVPGQARLLGTTSAYVLVWWPGPKQVEVFPVANLARIEQVRAPEGGQPAHDAELPADAAPGAEAADAGAAAPAAADAIQPAREGGPSR</sequence>
<dbReference type="Proteomes" id="UP000321583">
    <property type="component" value="Unassembled WGS sequence"/>
</dbReference>
<evidence type="ECO:0000256" key="1">
    <source>
        <dbReference type="SAM" id="MobiDB-lite"/>
    </source>
</evidence>
<keyword evidence="2" id="KW-0812">Transmembrane</keyword>
<feature type="transmembrane region" description="Helical" evidence="2">
    <location>
        <begin position="98"/>
        <end position="120"/>
    </location>
</feature>
<proteinExistence type="predicted"/>
<dbReference type="EMBL" id="VLJS01000009">
    <property type="protein sequence ID" value="TWH16894.1"/>
    <property type="molecule type" value="Genomic_DNA"/>
</dbReference>
<evidence type="ECO:0000313" key="4">
    <source>
        <dbReference type="Proteomes" id="UP000321583"/>
    </source>
</evidence>
<keyword evidence="4" id="KW-1185">Reference proteome</keyword>
<evidence type="ECO:0000313" key="3">
    <source>
        <dbReference type="EMBL" id="TWH16894.1"/>
    </source>
</evidence>
<gene>
    <name evidence="3" type="ORF">L613_010600000020</name>
</gene>
<name>A0A562E5C0_9GAMM</name>
<feature type="transmembrane region" description="Helical" evidence="2">
    <location>
        <begin position="50"/>
        <end position="72"/>
    </location>
</feature>
<feature type="region of interest" description="Disordered" evidence="1">
    <location>
        <begin position="245"/>
        <end position="290"/>
    </location>
</feature>
<comment type="caution">
    <text evidence="3">The sequence shown here is derived from an EMBL/GenBank/DDBJ whole genome shotgun (WGS) entry which is preliminary data.</text>
</comment>
<accession>A0A562E5C0</accession>